<dbReference type="Proteomes" id="UP000070121">
    <property type="component" value="Unassembled WGS sequence"/>
</dbReference>
<proteinExistence type="predicted"/>
<dbReference type="AlphaFoldDB" id="A0A135U2A1"/>
<name>A0A135U2A1_9PEZI</name>
<organism evidence="1 2">
    <name type="scientific">Colletotrichum salicis</name>
    <dbReference type="NCBI Taxonomy" id="1209931"/>
    <lineage>
        <taxon>Eukaryota</taxon>
        <taxon>Fungi</taxon>
        <taxon>Dikarya</taxon>
        <taxon>Ascomycota</taxon>
        <taxon>Pezizomycotina</taxon>
        <taxon>Sordariomycetes</taxon>
        <taxon>Hypocreomycetidae</taxon>
        <taxon>Glomerellales</taxon>
        <taxon>Glomerellaceae</taxon>
        <taxon>Colletotrichum</taxon>
        <taxon>Colletotrichum acutatum species complex</taxon>
    </lineage>
</organism>
<comment type="caution">
    <text evidence="1">The sequence shown here is derived from an EMBL/GenBank/DDBJ whole genome shotgun (WGS) entry which is preliminary data.</text>
</comment>
<sequence length="93" mass="10119">MAMPQRQRLPDCPPTLLADAIVARGFSIVIHAGRSPFDEVAHYHSIQARFFKKQPIAAVPALAGAWSFLPVSQLSVVPDPNSDVPEQKRKAGC</sequence>
<reference evidence="1 2" key="1">
    <citation type="submission" date="2014-02" db="EMBL/GenBank/DDBJ databases">
        <title>The genome sequence of Colletotrichum salicis CBS 607.94.</title>
        <authorList>
            <person name="Baroncelli R."/>
            <person name="Thon M.R."/>
        </authorList>
    </citation>
    <scope>NUCLEOTIDE SEQUENCE [LARGE SCALE GENOMIC DNA]</scope>
    <source>
        <strain evidence="1 2">CBS 607.94</strain>
    </source>
</reference>
<protein>
    <submittedName>
        <fullName evidence="1">Uncharacterized protein</fullName>
    </submittedName>
</protein>
<gene>
    <name evidence="1" type="ORF">CSAL01_00618</name>
</gene>
<accession>A0A135U2A1</accession>
<keyword evidence="2" id="KW-1185">Reference proteome</keyword>
<dbReference type="EMBL" id="JFFI01001775">
    <property type="protein sequence ID" value="KXH54462.1"/>
    <property type="molecule type" value="Genomic_DNA"/>
</dbReference>
<evidence type="ECO:0000313" key="2">
    <source>
        <dbReference type="Proteomes" id="UP000070121"/>
    </source>
</evidence>
<evidence type="ECO:0000313" key="1">
    <source>
        <dbReference type="EMBL" id="KXH54462.1"/>
    </source>
</evidence>